<dbReference type="InterPro" id="IPR036188">
    <property type="entry name" value="FAD/NAD-bd_sf"/>
</dbReference>
<dbReference type="EMBL" id="CP136865">
    <property type="protein sequence ID" value="WOJ95481.1"/>
    <property type="molecule type" value="Genomic_DNA"/>
</dbReference>
<evidence type="ECO:0000313" key="4">
    <source>
        <dbReference type="Proteomes" id="UP001626549"/>
    </source>
</evidence>
<dbReference type="PANTHER" id="PTHR13847:SF287">
    <property type="entry name" value="FAD-DEPENDENT OXIDOREDUCTASE DOMAIN-CONTAINING PROTEIN 1"/>
    <property type="match status" value="1"/>
</dbReference>
<proteinExistence type="predicted"/>
<organism evidence="3 4">
    <name type="scientific">Congregibacter brevis</name>
    <dbReference type="NCBI Taxonomy" id="3081201"/>
    <lineage>
        <taxon>Bacteria</taxon>
        <taxon>Pseudomonadati</taxon>
        <taxon>Pseudomonadota</taxon>
        <taxon>Gammaproteobacteria</taxon>
        <taxon>Cellvibrionales</taxon>
        <taxon>Halieaceae</taxon>
        <taxon>Congregibacter</taxon>
    </lineage>
</organism>
<dbReference type="Gene3D" id="3.30.9.10">
    <property type="entry name" value="D-Amino Acid Oxidase, subunit A, domain 2"/>
    <property type="match status" value="1"/>
</dbReference>
<keyword evidence="1 3" id="KW-0560">Oxidoreductase</keyword>
<protein>
    <submittedName>
        <fullName evidence="3">FAD-dependent oxidoreductase</fullName>
        <ecNumber evidence="3">1.-.-.-</ecNumber>
    </submittedName>
</protein>
<evidence type="ECO:0000313" key="3">
    <source>
        <dbReference type="EMBL" id="WOJ95481.1"/>
    </source>
</evidence>
<dbReference type="EC" id="1.-.-.-" evidence="3"/>
<accession>A0ABZ0I8V6</accession>
<keyword evidence="4" id="KW-1185">Reference proteome</keyword>
<evidence type="ECO:0000256" key="1">
    <source>
        <dbReference type="ARBA" id="ARBA00023002"/>
    </source>
</evidence>
<feature type="domain" description="FAD dependent oxidoreductase" evidence="2">
    <location>
        <begin position="4"/>
        <end position="376"/>
    </location>
</feature>
<dbReference type="Pfam" id="PF01266">
    <property type="entry name" value="DAO"/>
    <property type="match status" value="1"/>
</dbReference>
<reference evidence="3 4" key="1">
    <citation type="submission" date="2023-10" db="EMBL/GenBank/DDBJ databases">
        <title>Two novel species belonging to the OM43/NOR5 clade.</title>
        <authorList>
            <person name="Park M."/>
        </authorList>
    </citation>
    <scope>NUCLEOTIDE SEQUENCE [LARGE SCALE GENOMIC DNA]</scope>
    <source>
        <strain evidence="3 4">IMCC45268</strain>
    </source>
</reference>
<name>A0ABZ0I8V6_9GAMM</name>
<sequence length="411" mass="44953">MNYDIVIVGAGIIGLNIAYQCARRGNLRILVLERGAGVGEGSTGASSAACRHRYSADDLTVLARDGINAYRHWQEYLALDATRASFQNEGVLWMPCDNGEWAHREFQRLGDLGIRSEILTADETSDRFPAFATCTRYPDLITGNDHPCDHGGFNLFEKDGGYIDPVSAAQDLVDALRERGVELRFNTQLVSIQREDGGTHSMTLANGDIVNTALVVNAAGPWCESLNTMAGFEHPWSLTPTRIQVFHLDRPSTLEGQIPVTVDTAGGIYFRTQNRGQQLIVSSILEADEEEVVENADDFSRETDDTFGAQKLHALQHRLPGLDLRTKPSGYCGLYTINRQDVHPVLGPTSIEGYWVANGFSGHGFKLAPAIGAMVARGLLGEIRDFDTEVPLSFLSVNRTPLAVDSLSVMA</sequence>
<evidence type="ECO:0000259" key="2">
    <source>
        <dbReference type="Pfam" id="PF01266"/>
    </source>
</evidence>
<dbReference type="Proteomes" id="UP001626549">
    <property type="component" value="Chromosome"/>
</dbReference>
<dbReference type="Gene3D" id="3.50.50.60">
    <property type="entry name" value="FAD/NAD(P)-binding domain"/>
    <property type="match status" value="1"/>
</dbReference>
<dbReference type="SUPFAM" id="SSF51905">
    <property type="entry name" value="FAD/NAD(P)-binding domain"/>
    <property type="match status" value="1"/>
</dbReference>
<dbReference type="RefSeq" id="WP_407326179.1">
    <property type="nucleotide sequence ID" value="NZ_CP136865.1"/>
</dbReference>
<gene>
    <name evidence="3" type="ORF">R0137_09455</name>
</gene>
<dbReference type="InterPro" id="IPR006076">
    <property type="entry name" value="FAD-dep_OxRdtase"/>
</dbReference>
<dbReference type="PANTHER" id="PTHR13847">
    <property type="entry name" value="SARCOSINE DEHYDROGENASE-RELATED"/>
    <property type="match status" value="1"/>
</dbReference>
<dbReference type="GO" id="GO:0016491">
    <property type="term" value="F:oxidoreductase activity"/>
    <property type="evidence" value="ECO:0007669"/>
    <property type="project" value="UniProtKB-KW"/>
</dbReference>